<dbReference type="OrthoDB" id="7542052at2759"/>
<gene>
    <name evidence="1" type="ORF">DMN91_002156</name>
</gene>
<reference evidence="1" key="2">
    <citation type="submission" date="2018-07" db="EMBL/GenBank/DDBJ databases">
        <authorList>
            <person name="Mckenzie S.K."/>
            <person name="Kronauer D.J.C."/>
        </authorList>
    </citation>
    <scope>NUCLEOTIDE SEQUENCE</scope>
    <source>
        <strain evidence="1">Clonal line C1</strain>
    </source>
</reference>
<comment type="caution">
    <text evidence="1">The sequence shown here is derived from an EMBL/GenBank/DDBJ whole genome shotgun (WGS) entry which is preliminary data.</text>
</comment>
<proteinExistence type="predicted"/>
<dbReference type="AlphaFoldDB" id="A0A3L8E0H8"/>
<dbReference type="Proteomes" id="UP000279307">
    <property type="component" value="Chromosome 2"/>
</dbReference>
<dbReference type="PANTHER" id="PTHR22954">
    <property type="entry name" value="RETROVIRAL PROTEASE-RELATED"/>
    <property type="match status" value="1"/>
</dbReference>
<protein>
    <submittedName>
        <fullName evidence="1">Uncharacterized protein</fullName>
    </submittedName>
</protein>
<evidence type="ECO:0000313" key="1">
    <source>
        <dbReference type="EMBL" id="RLU25993.1"/>
    </source>
</evidence>
<dbReference type="PANTHER" id="PTHR22954:SF3">
    <property type="entry name" value="PROTEIN CBG08539"/>
    <property type="match status" value="1"/>
</dbReference>
<dbReference type="EMBL" id="QOIP01000002">
    <property type="protein sequence ID" value="RLU25993.1"/>
    <property type="molecule type" value="Genomic_DNA"/>
</dbReference>
<accession>A0A3L8E0H8</accession>
<dbReference type="Pfam" id="PF03564">
    <property type="entry name" value="DUF1759"/>
    <property type="match status" value="1"/>
</dbReference>
<organism evidence="1">
    <name type="scientific">Ooceraea biroi</name>
    <name type="common">Clonal raider ant</name>
    <name type="synonym">Cerapachys biroi</name>
    <dbReference type="NCBI Taxonomy" id="2015173"/>
    <lineage>
        <taxon>Eukaryota</taxon>
        <taxon>Metazoa</taxon>
        <taxon>Ecdysozoa</taxon>
        <taxon>Arthropoda</taxon>
        <taxon>Hexapoda</taxon>
        <taxon>Insecta</taxon>
        <taxon>Pterygota</taxon>
        <taxon>Neoptera</taxon>
        <taxon>Endopterygota</taxon>
        <taxon>Hymenoptera</taxon>
        <taxon>Apocrita</taxon>
        <taxon>Aculeata</taxon>
        <taxon>Formicoidea</taxon>
        <taxon>Formicidae</taxon>
        <taxon>Dorylinae</taxon>
        <taxon>Ooceraea</taxon>
    </lineage>
</organism>
<sequence length="236" mass="26237">MPIETNQGLQEDRQGGRSIVVTLRLRLARLTDLYHAYEEHNDELAVLNPSDGHQAEFANIQDRFYAIASKIESVANVAGPLRAGASISSEETRDDNVEVVAPIKRRRIKLPETPLPTFDGKYENWLSFKNAFHSMIGSQTDLTDIDKLHYLKSALVGDAVSKIRIFAIDGINYANAWELLQRSYEVKRILISRHLSLILSLPALDKESTSGLTKLADDTQQHVASLNALGISSGLK</sequence>
<name>A0A3L8E0H8_OOCBI</name>
<dbReference type="InterPro" id="IPR005312">
    <property type="entry name" value="DUF1759"/>
</dbReference>
<reference evidence="1" key="1">
    <citation type="journal article" date="2018" name="Genome Res.">
        <title>The genomic architecture and molecular evolution of ant odorant receptors.</title>
        <authorList>
            <person name="McKenzie S.K."/>
            <person name="Kronauer D.J.C."/>
        </authorList>
    </citation>
    <scope>NUCLEOTIDE SEQUENCE [LARGE SCALE GENOMIC DNA]</scope>
    <source>
        <strain evidence="1">Clonal line C1</strain>
    </source>
</reference>